<gene>
    <name evidence="2" type="ORF">AB852_20225</name>
</gene>
<name>A0A1Q4V4W2_9ACTN</name>
<evidence type="ECO:0000313" key="2">
    <source>
        <dbReference type="EMBL" id="OKH92857.1"/>
    </source>
</evidence>
<dbReference type="Proteomes" id="UP000186455">
    <property type="component" value="Unassembled WGS sequence"/>
</dbReference>
<comment type="caution">
    <text evidence="2">The sequence shown here is derived from an EMBL/GenBank/DDBJ whole genome shotgun (WGS) entry which is preliminary data.</text>
</comment>
<dbReference type="STRING" id="1048205.AB852_20225"/>
<evidence type="ECO:0000256" key="1">
    <source>
        <dbReference type="SAM" id="MobiDB-lite"/>
    </source>
</evidence>
<proteinExistence type="predicted"/>
<organism evidence="2 3">
    <name type="scientific">Streptomyces uncialis</name>
    <dbReference type="NCBI Taxonomy" id="1048205"/>
    <lineage>
        <taxon>Bacteria</taxon>
        <taxon>Bacillati</taxon>
        <taxon>Actinomycetota</taxon>
        <taxon>Actinomycetes</taxon>
        <taxon>Kitasatosporales</taxon>
        <taxon>Streptomycetaceae</taxon>
        <taxon>Streptomyces</taxon>
    </lineage>
</organism>
<sequence length="280" mass="27553">MTADGWTQVVRQQLGLGRLLPLGGPGDGAWVTEAAARGALRRALDTRSGVRLGALRIAAASPVTSDDAPGTAREPAVVAPPGAVPPGPLRITAELAATLHTPLPVTVAGVRTALAAAAGSLGLAVTEVDLRVTGVLAPDHPDGAANGGHPDGDGPEKRPADGRAESGAGTGPRAGDDAGTDRAPGDEPDGEAGRLGAVAAAVPGVTRLTGALGGRAAPVRIAEHPGDGDAAALPRRHVRVELALSVAAGPPAVVRAVRRAVTDAAPDRPTVAVLVTALDP</sequence>
<keyword evidence="3" id="KW-1185">Reference proteome</keyword>
<dbReference type="AlphaFoldDB" id="A0A1Q4V4W2"/>
<evidence type="ECO:0008006" key="4">
    <source>
        <dbReference type="Google" id="ProtNLM"/>
    </source>
</evidence>
<dbReference type="EMBL" id="LFBV01000005">
    <property type="protein sequence ID" value="OKH92857.1"/>
    <property type="molecule type" value="Genomic_DNA"/>
</dbReference>
<protein>
    <recommendedName>
        <fullName evidence="4">Nucleopolyhedrovirus P10 family protein</fullName>
    </recommendedName>
</protein>
<reference evidence="2 3" key="1">
    <citation type="submission" date="2015-06" db="EMBL/GenBank/DDBJ databases">
        <title>Cloning and characterization of the uncialamcin biosynthetic gene cluster.</title>
        <authorList>
            <person name="Yan X."/>
            <person name="Huang T."/>
            <person name="Ge H."/>
            <person name="Shen B."/>
        </authorList>
    </citation>
    <scope>NUCLEOTIDE SEQUENCE [LARGE SCALE GENOMIC DNA]</scope>
    <source>
        <strain evidence="2 3">DCA2648</strain>
    </source>
</reference>
<dbReference type="RefSeq" id="WP_073790667.1">
    <property type="nucleotide sequence ID" value="NZ_LFBV01000005.1"/>
</dbReference>
<feature type="region of interest" description="Disordered" evidence="1">
    <location>
        <begin position="136"/>
        <end position="193"/>
    </location>
</feature>
<accession>A0A1Q4V4W2</accession>
<feature type="compositionally biased region" description="Basic and acidic residues" evidence="1">
    <location>
        <begin position="174"/>
        <end position="185"/>
    </location>
</feature>
<evidence type="ECO:0000313" key="3">
    <source>
        <dbReference type="Proteomes" id="UP000186455"/>
    </source>
</evidence>
<feature type="compositionally biased region" description="Basic and acidic residues" evidence="1">
    <location>
        <begin position="150"/>
        <end position="164"/>
    </location>
</feature>
<feature type="region of interest" description="Disordered" evidence="1">
    <location>
        <begin position="63"/>
        <end position="83"/>
    </location>
</feature>